<feature type="transmembrane region" description="Helical" evidence="7">
    <location>
        <begin position="103"/>
        <end position="124"/>
    </location>
</feature>
<feature type="domain" description="Histidine kinase" evidence="8">
    <location>
        <begin position="147"/>
        <end position="350"/>
    </location>
</feature>
<dbReference type="Pfam" id="PF02518">
    <property type="entry name" value="HATPase_c"/>
    <property type="match status" value="1"/>
</dbReference>
<reference evidence="9 10" key="1">
    <citation type="submission" date="2016-11" db="EMBL/GenBank/DDBJ databases">
        <authorList>
            <person name="Jaros S."/>
            <person name="Januszkiewicz K."/>
            <person name="Wedrychowicz H."/>
        </authorList>
    </citation>
    <scope>NUCLEOTIDE SEQUENCE [LARGE SCALE GENOMIC DNA]</scope>
    <source>
        <strain evidence="9 10">DSM 9297</strain>
    </source>
</reference>
<keyword evidence="4" id="KW-0547">Nucleotide-binding</keyword>
<gene>
    <name evidence="9" type="ORF">SAMN05443636_2158</name>
</gene>
<dbReference type="OrthoDB" id="3369at2157"/>
<evidence type="ECO:0000259" key="8">
    <source>
        <dbReference type="PROSITE" id="PS50109"/>
    </source>
</evidence>
<evidence type="ECO:0000256" key="1">
    <source>
        <dbReference type="ARBA" id="ARBA00000085"/>
    </source>
</evidence>
<name>A0A1M5RDU6_9EURY</name>
<feature type="transmembrane region" description="Helical" evidence="7">
    <location>
        <begin position="40"/>
        <end position="58"/>
    </location>
</feature>
<keyword evidence="10" id="KW-1185">Reference proteome</keyword>
<dbReference type="CDD" id="cd00075">
    <property type="entry name" value="HATPase"/>
    <property type="match status" value="1"/>
</dbReference>
<dbReference type="SUPFAM" id="SSF55874">
    <property type="entry name" value="ATPase domain of HSP90 chaperone/DNA topoisomerase II/histidine kinase"/>
    <property type="match status" value="1"/>
</dbReference>
<evidence type="ECO:0000256" key="6">
    <source>
        <dbReference type="ARBA" id="ARBA00022840"/>
    </source>
</evidence>
<keyword evidence="6" id="KW-0067">ATP-binding</keyword>
<feature type="transmembrane region" description="Helical" evidence="7">
    <location>
        <begin position="9"/>
        <end position="28"/>
    </location>
</feature>
<dbReference type="InterPro" id="IPR036890">
    <property type="entry name" value="HATPase_C_sf"/>
</dbReference>
<evidence type="ECO:0000256" key="7">
    <source>
        <dbReference type="SAM" id="Phobius"/>
    </source>
</evidence>
<protein>
    <recommendedName>
        <fullName evidence="2">histidine kinase</fullName>
        <ecNumber evidence="2">2.7.13.3</ecNumber>
    </recommendedName>
</protein>
<dbReference type="PROSITE" id="PS00430">
    <property type="entry name" value="TONB_DEPENDENT_REC_1"/>
    <property type="match status" value="1"/>
</dbReference>
<keyword evidence="7" id="KW-0472">Membrane</keyword>
<keyword evidence="7" id="KW-0812">Transmembrane</keyword>
<dbReference type="STRING" id="43928.SAMN05443636_2158"/>
<evidence type="ECO:0000256" key="3">
    <source>
        <dbReference type="ARBA" id="ARBA00022679"/>
    </source>
</evidence>
<dbReference type="InterPro" id="IPR050980">
    <property type="entry name" value="2C_sensor_his_kinase"/>
</dbReference>
<comment type="catalytic activity">
    <reaction evidence="1">
        <text>ATP + protein L-histidine = ADP + protein N-phospho-L-histidine.</text>
        <dbReference type="EC" id="2.7.13.3"/>
    </reaction>
</comment>
<dbReference type="PANTHER" id="PTHR44936:SF10">
    <property type="entry name" value="SENSOR PROTEIN RSTB"/>
    <property type="match status" value="1"/>
</dbReference>
<dbReference type="EC" id="2.7.13.3" evidence="2"/>
<proteinExistence type="predicted"/>
<evidence type="ECO:0000313" key="10">
    <source>
        <dbReference type="Proteomes" id="UP000184357"/>
    </source>
</evidence>
<dbReference type="AlphaFoldDB" id="A0A1M5RDU6"/>
<keyword evidence="7" id="KW-1133">Transmembrane helix</keyword>
<keyword evidence="3" id="KW-0808">Transferase</keyword>
<keyword evidence="5 9" id="KW-0418">Kinase</keyword>
<sequence length="356" mass="38142">MDKNRGARSVLAALAAAIPGLAILHLVVDNDSLLVEAAEVSILLVFAGVSTFVSYRVSGERLDAARASRIAGVSLGSGLVVGVLSAVYVLARFAANEPITEAWFVLSIGWSLGSSAGGVVGYYVERVRAERAEQAQLSGRLTVLQRVLRHNIRNEVSVIRGITSSGVESTDDPALASDLRTVIDHVNRVHRLSEKAQTLTDLWNVDGTVETDLAAVVREEVGRFGDTHPEVDLEATIPDRAVVVAHPAVSVAVREALDNAVTHNDDDISISVSVVNDGAQTTVELVDDGTSVPREEIEAIEALHESPLRHVTGLGLWVMYWVMDLSGGSLDIENRDACGVRVRMRFRSVGRDAETA</sequence>
<dbReference type="InterPro" id="IPR005467">
    <property type="entry name" value="His_kinase_dom"/>
</dbReference>
<dbReference type="EMBL" id="FQWV01000005">
    <property type="protein sequence ID" value="SHH24507.1"/>
    <property type="molecule type" value="Genomic_DNA"/>
</dbReference>
<organism evidence="9 10">
    <name type="scientific">Halobaculum gomorrense</name>
    <dbReference type="NCBI Taxonomy" id="43928"/>
    <lineage>
        <taxon>Archaea</taxon>
        <taxon>Methanobacteriati</taxon>
        <taxon>Methanobacteriota</taxon>
        <taxon>Stenosarchaea group</taxon>
        <taxon>Halobacteria</taxon>
        <taxon>Halobacteriales</taxon>
        <taxon>Haloferacaceae</taxon>
        <taxon>Halobaculum</taxon>
    </lineage>
</organism>
<dbReference type="PANTHER" id="PTHR44936">
    <property type="entry name" value="SENSOR PROTEIN CREC"/>
    <property type="match status" value="1"/>
</dbReference>
<dbReference type="RefSeq" id="WP_079991601.1">
    <property type="nucleotide sequence ID" value="NZ_FQWV01000005.1"/>
</dbReference>
<dbReference type="PROSITE" id="PS50109">
    <property type="entry name" value="HIS_KIN"/>
    <property type="match status" value="1"/>
</dbReference>
<dbReference type="GO" id="GO:0004673">
    <property type="term" value="F:protein histidine kinase activity"/>
    <property type="evidence" value="ECO:0007669"/>
    <property type="project" value="UniProtKB-EC"/>
</dbReference>
<evidence type="ECO:0000313" key="9">
    <source>
        <dbReference type="EMBL" id="SHH24507.1"/>
    </source>
</evidence>
<dbReference type="Gene3D" id="3.30.565.10">
    <property type="entry name" value="Histidine kinase-like ATPase, C-terminal domain"/>
    <property type="match status" value="1"/>
</dbReference>
<dbReference type="GO" id="GO:0005524">
    <property type="term" value="F:ATP binding"/>
    <property type="evidence" value="ECO:0007669"/>
    <property type="project" value="UniProtKB-KW"/>
</dbReference>
<dbReference type="InterPro" id="IPR003594">
    <property type="entry name" value="HATPase_dom"/>
</dbReference>
<feature type="transmembrane region" description="Helical" evidence="7">
    <location>
        <begin position="70"/>
        <end position="91"/>
    </location>
</feature>
<dbReference type="InterPro" id="IPR010916">
    <property type="entry name" value="TonB_box_CS"/>
</dbReference>
<dbReference type="Proteomes" id="UP000184357">
    <property type="component" value="Unassembled WGS sequence"/>
</dbReference>
<evidence type="ECO:0000256" key="4">
    <source>
        <dbReference type="ARBA" id="ARBA00022741"/>
    </source>
</evidence>
<dbReference type="SMART" id="SM00387">
    <property type="entry name" value="HATPase_c"/>
    <property type="match status" value="1"/>
</dbReference>
<evidence type="ECO:0000256" key="2">
    <source>
        <dbReference type="ARBA" id="ARBA00012438"/>
    </source>
</evidence>
<accession>A0A1M5RDU6</accession>
<evidence type="ECO:0000256" key="5">
    <source>
        <dbReference type="ARBA" id="ARBA00022777"/>
    </source>
</evidence>